<protein>
    <recommendedName>
        <fullName evidence="4">KCTD8/12/16 H1 domain-containing protein</fullName>
    </recommendedName>
</protein>
<gene>
    <name evidence="5" type="primary">KCTD16</name>
    <name evidence="5" type="ORF">CEXT_699111</name>
</gene>
<feature type="domain" description="KCTD8/12/16 H1" evidence="4">
    <location>
        <begin position="45"/>
        <end position="94"/>
    </location>
</feature>
<evidence type="ECO:0000256" key="2">
    <source>
        <dbReference type="ARBA" id="ARBA00022475"/>
    </source>
</evidence>
<evidence type="ECO:0000256" key="1">
    <source>
        <dbReference type="ARBA" id="ARBA00004236"/>
    </source>
</evidence>
<keyword evidence="2" id="KW-1003">Cell membrane</keyword>
<organism evidence="5 6">
    <name type="scientific">Caerostris extrusa</name>
    <name type="common">Bark spider</name>
    <name type="synonym">Caerostris bankana</name>
    <dbReference type="NCBI Taxonomy" id="172846"/>
    <lineage>
        <taxon>Eukaryota</taxon>
        <taxon>Metazoa</taxon>
        <taxon>Ecdysozoa</taxon>
        <taxon>Arthropoda</taxon>
        <taxon>Chelicerata</taxon>
        <taxon>Arachnida</taxon>
        <taxon>Araneae</taxon>
        <taxon>Araneomorphae</taxon>
        <taxon>Entelegynae</taxon>
        <taxon>Araneoidea</taxon>
        <taxon>Araneidae</taxon>
        <taxon>Caerostris</taxon>
    </lineage>
</organism>
<evidence type="ECO:0000256" key="3">
    <source>
        <dbReference type="ARBA" id="ARBA00023136"/>
    </source>
</evidence>
<name>A0AAV4V3Y5_CAEEX</name>
<evidence type="ECO:0000259" key="4">
    <source>
        <dbReference type="Pfam" id="PF23110"/>
    </source>
</evidence>
<evidence type="ECO:0000313" key="5">
    <source>
        <dbReference type="EMBL" id="GIY64922.1"/>
    </source>
</evidence>
<proteinExistence type="predicted"/>
<keyword evidence="3" id="KW-0472">Membrane</keyword>
<comment type="subcellular location">
    <subcellularLocation>
        <location evidence="1">Cell membrane</location>
    </subcellularLocation>
</comment>
<evidence type="ECO:0000313" key="6">
    <source>
        <dbReference type="Proteomes" id="UP001054945"/>
    </source>
</evidence>
<reference evidence="5 6" key="1">
    <citation type="submission" date="2021-06" db="EMBL/GenBank/DDBJ databases">
        <title>Caerostris extrusa draft genome.</title>
        <authorList>
            <person name="Kono N."/>
            <person name="Arakawa K."/>
        </authorList>
    </citation>
    <scope>NUCLEOTIDE SEQUENCE [LARGE SCALE GENOMIC DNA]</scope>
</reference>
<keyword evidence="6" id="KW-1185">Reference proteome</keyword>
<sequence length="97" mass="10593">MTDLMVCIDSLMTSPPPQPVALPGCLPCLLPHHLAALMPPTGQPGYLTLGYRGSFAFGRDGLADVNLRKLTRILVCGRVTLCREVFGDTLNRIKRSR</sequence>
<dbReference type="EMBL" id="BPLR01013941">
    <property type="protein sequence ID" value="GIY64922.1"/>
    <property type="molecule type" value="Genomic_DNA"/>
</dbReference>
<comment type="caution">
    <text evidence="5">The sequence shown here is derived from an EMBL/GenBank/DDBJ whole genome shotgun (WGS) entry which is preliminary data.</text>
</comment>
<accession>A0AAV4V3Y5</accession>
<dbReference type="Proteomes" id="UP001054945">
    <property type="component" value="Unassembled WGS sequence"/>
</dbReference>
<dbReference type="Pfam" id="PF23110">
    <property type="entry name" value="H1_KCTD8_12_16"/>
    <property type="match status" value="1"/>
</dbReference>
<dbReference type="AlphaFoldDB" id="A0AAV4V3Y5"/>
<dbReference type="InterPro" id="IPR057093">
    <property type="entry name" value="H1_KCTD8_12_16"/>
</dbReference>